<feature type="region of interest" description="Disordered" evidence="7">
    <location>
        <begin position="141"/>
        <end position="161"/>
    </location>
</feature>
<evidence type="ECO:0000259" key="9">
    <source>
        <dbReference type="PROSITE" id="PS50822"/>
    </source>
</evidence>
<organism evidence="10 11">
    <name type="scientific">Rhamnella rubrinervis</name>
    <dbReference type="NCBI Taxonomy" id="2594499"/>
    <lineage>
        <taxon>Eukaryota</taxon>
        <taxon>Viridiplantae</taxon>
        <taxon>Streptophyta</taxon>
        <taxon>Embryophyta</taxon>
        <taxon>Tracheophyta</taxon>
        <taxon>Spermatophyta</taxon>
        <taxon>Magnoliopsida</taxon>
        <taxon>eudicotyledons</taxon>
        <taxon>Gunneridae</taxon>
        <taxon>Pentapetalae</taxon>
        <taxon>rosids</taxon>
        <taxon>fabids</taxon>
        <taxon>Rosales</taxon>
        <taxon>Rhamnaceae</taxon>
        <taxon>rhamnoid group</taxon>
        <taxon>Rhamneae</taxon>
        <taxon>Rhamnella</taxon>
    </lineage>
</organism>
<dbReference type="Pfam" id="PF08699">
    <property type="entry name" value="ArgoL1"/>
    <property type="match status" value="1"/>
</dbReference>
<evidence type="ECO:0000256" key="1">
    <source>
        <dbReference type="ARBA" id="ARBA00008201"/>
    </source>
</evidence>
<dbReference type="EMBL" id="VOIH02000006">
    <property type="protein sequence ID" value="KAF3443395.1"/>
    <property type="molecule type" value="Genomic_DNA"/>
</dbReference>
<sequence>MEKTAGAKEAKEAPTLPPPPVVPPNVKPELASPKFSIISRRETGSAGRCIPLLANHFKVSVGVPDAVFYQYSVSVTSEDKRVVDGKGIRRKLIDRLYKTYSSELCNKRLAYDGEKSLYTVGPLPQNKFEFTVVLEESFAKRETGSPGGSDNPKGSGKRSKRSFQPITFKVEISYAAKIPLKSISLILKAADADNSSQDALRVLDIVLRQQAANRGCLLVRQSFFHDDPKNLVDVGGGVSGLRGFHSSFRQAQAGLSLNLDVSTTMVLTPGPVIHFLLANQSVRESRYIDWVKAKRMLKNMRVKTIHRVMEYKIIGLSEKPCNQQFFSMKVKNNDGTNEGQTTEITVYDYFAKHCGIELQYSAYLPCLDVGKPKKPNYLPLELCSLVSLQRYTKALSSLQKASLVEKSRQKPQEKIRIVTDAVKSYHYDDDPLLAACGISIQKEMIQVNGRVLETPKLKVGNSSDCIPRNGRWNFNNKTLLKPINIERWIVVNFSARCDTSHVSRELINCGRTKGILIERPFTLIEEDPQSRRGSPVARVEKMFEQIKEKLPGPPEFILCVLPERKNSDIYGPWKKKSLSDFGIVTQCISPSKINDQYLTNVLLKINSKLGGINSLLAIEHSSVVPLIKDTPTMILGMDVSHGSPGRADVPSIAAVVGSLHWPLISRYRAAIRTQSPKVEMIDALYKPLANGKDDGIIRELLLDFYNTSNRKPTQIIVFRDGVSESQFNQVLNIELDQIVKAYQHLGEVDIPKFTVIVAQKNHHTKLFQANGPDNIPPGTIVDTKIVHPRNYDFYLCAHAGMIGTSRPAHYHVLLDEIGFSPDSLQNFIHSLSYVYQRSTTSISIVAPICYAHLAAQQMGQFMKFEEASETSSGQASVTLAGSVPVPELPRLHENVRTSMFFC</sequence>
<dbReference type="InterPro" id="IPR036085">
    <property type="entry name" value="PAZ_dom_sf"/>
</dbReference>
<dbReference type="GO" id="GO:1990904">
    <property type="term" value="C:ribonucleoprotein complex"/>
    <property type="evidence" value="ECO:0007669"/>
    <property type="project" value="UniProtKB-KW"/>
</dbReference>
<dbReference type="CDD" id="cd04657">
    <property type="entry name" value="Piwi_ago-like"/>
    <property type="match status" value="1"/>
</dbReference>
<dbReference type="Pfam" id="PF16488">
    <property type="entry name" value="ArgoL2"/>
    <property type="match status" value="1"/>
</dbReference>
<gene>
    <name evidence="10" type="ORF">FNV43_RR13077</name>
</gene>
<accession>A0A8K0H0H0</accession>
<feature type="domain" description="PAZ" evidence="8">
    <location>
        <begin position="271"/>
        <end position="387"/>
    </location>
</feature>
<dbReference type="PROSITE" id="PS50821">
    <property type="entry name" value="PAZ"/>
    <property type="match status" value="1"/>
</dbReference>
<evidence type="ECO:0000313" key="10">
    <source>
        <dbReference type="EMBL" id="KAF3443395.1"/>
    </source>
</evidence>
<dbReference type="Pfam" id="PF16486">
    <property type="entry name" value="ArgoN"/>
    <property type="match status" value="1"/>
</dbReference>
<dbReference type="SUPFAM" id="SSF53098">
    <property type="entry name" value="Ribonuclease H-like"/>
    <property type="match status" value="1"/>
</dbReference>
<dbReference type="InterPro" id="IPR014811">
    <property type="entry name" value="ArgoL1"/>
</dbReference>
<dbReference type="InterPro" id="IPR032472">
    <property type="entry name" value="ArgoL2"/>
</dbReference>
<keyword evidence="11" id="KW-1185">Reference proteome</keyword>
<evidence type="ECO:0000256" key="6">
    <source>
        <dbReference type="ARBA" id="ARBA00023274"/>
    </source>
</evidence>
<dbReference type="InterPro" id="IPR045246">
    <property type="entry name" value="Piwi_ago-like"/>
</dbReference>
<feature type="compositionally biased region" description="Pro residues" evidence="7">
    <location>
        <begin position="15"/>
        <end position="26"/>
    </location>
</feature>
<dbReference type="GO" id="GO:0031047">
    <property type="term" value="P:regulatory ncRNA-mediated gene silencing"/>
    <property type="evidence" value="ECO:0007669"/>
    <property type="project" value="UniProtKB-KW"/>
</dbReference>
<evidence type="ECO:0000256" key="4">
    <source>
        <dbReference type="ARBA" id="ARBA00022884"/>
    </source>
</evidence>
<keyword evidence="2" id="KW-0678">Repressor</keyword>
<dbReference type="GO" id="GO:0003723">
    <property type="term" value="F:RNA binding"/>
    <property type="evidence" value="ECO:0007669"/>
    <property type="project" value="UniProtKB-KW"/>
</dbReference>
<evidence type="ECO:0000256" key="3">
    <source>
        <dbReference type="ARBA" id="ARBA00022845"/>
    </source>
</evidence>
<evidence type="ECO:0000256" key="5">
    <source>
        <dbReference type="ARBA" id="ARBA00023158"/>
    </source>
</evidence>
<dbReference type="InterPro" id="IPR036397">
    <property type="entry name" value="RNaseH_sf"/>
</dbReference>
<dbReference type="PANTHER" id="PTHR22891">
    <property type="entry name" value="EUKARYOTIC TRANSLATION INITIATION FACTOR 2C"/>
    <property type="match status" value="1"/>
</dbReference>
<dbReference type="Pfam" id="PF02171">
    <property type="entry name" value="Piwi"/>
    <property type="match status" value="1"/>
</dbReference>
<dbReference type="Proteomes" id="UP000796880">
    <property type="component" value="Unassembled WGS sequence"/>
</dbReference>
<evidence type="ECO:0000259" key="8">
    <source>
        <dbReference type="PROSITE" id="PS50821"/>
    </source>
</evidence>
<dbReference type="FunFam" id="2.170.260.10:FF:000008">
    <property type="entry name" value="Protein argonaute 7"/>
    <property type="match status" value="1"/>
</dbReference>
<dbReference type="Gene3D" id="3.40.50.2300">
    <property type="match status" value="1"/>
</dbReference>
<name>A0A8K0H0H0_9ROSA</name>
<dbReference type="InterPro" id="IPR012337">
    <property type="entry name" value="RNaseH-like_sf"/>
</dbReference>
<dbReference type="AlphaFoldDB" id="A0A8K0H0H0"/>
<evidence type="ECO:0000256" key="7">
    <source>
        <dbReference type="SAM" id="MobiDB-lite"/>
    </source>
</evidence>
<comment type="similarity">
    <text evidence="1">Belongs to the argonaute family. Ago subfamily.</text>
</comment>
<dbReference type="Gene3D" id="2.170.260.10">
    <property type="entry name" value="paz domain"/>
    <property type="match status" value="1"/>
</dbReference>
<reference evidence="10" key="1">
    <citation type="submission" date="2020-03" db="EMBL/GenBank/DDBJ databases">
        <title>A high-quality chromosome-level genome assembly of a woody plant with both climbing and erect habits, Rhamnella rubrinervis.</title>
        <authorList>
            <person name="Lu Z."/>
            <person name="Yang Y."/>
            <person name="Zhu X."/>
            <person name="Sun Y."/>
        </authorList>
    </citation>
    <scope>NUCLEOTIDE SEQUENCE</scope>
    <source>
        <strain evidence="10">BYM</strain>
        <tissue evidence="10">Leaf</tissue>
    </source>
</reference>
<dbReference type="SMART" id="SM00950">
    <property type="entry name" value="Piwi"/>
    <property type="match status" value="1"/>
</dbReference>
<feature type="region of interest" description="Disordered" evidence="7">
    <location>
        <begin position="1"/>
        <end position="27"/>
    </location>
</feature>
<dbReference type="SUPFAM" id="SSF101690">
    <property type="entry name" value="PAZ domain"/>
    <property type="match status" value="1"/>
</dbReference>
<keyword evidence="3" id="KW-0810">Translation regulation</keyword>
<dbReference type="CDD" id="cd02846">
    <property type="entry name" value="PAZ_argonaute_like"/>
    <property type="match status" value="1"/>
</dbReference>
<evidence type="ECO:0008006" key="12">
    <source>
        <dbReference type="Google" id="ProtNLM"/>
    </source>
</evidence>
<keyword evidence="4" id="KW-0694">RNA-binding</keyword>
<keyword evidence="5" id="KW-0943">RNA-mediated gene silencing</keyword>
<dbReference type="OrthoDB" id="10252740at2759"/>
<dbReference type="FunFam" id="3.30.420.10:FF:000091">
    <property type="entry name" value="Protein argonaute 3"/>
    <property type="match status" value="1"/>
</dbReference>
<proteinExistence type="inferred from homology"/>
<comment type="caution">
    <text evidence="10">The sequence shown here is derived from an EMBL/GenBank/DDBJ whole genome shotgun (WGS) entry which is preliminary data.</text>
</comment>
<keyword evidence="6" id="KW-0687">Ribonucleoprotein</keyword>
<dbReference type="InterPro" id="IPR003100">
    <property type="entry name" value="PAZ_dom"/>
</dbReference>
<dbReference type="PROSITE" id="PS50822">
    <property type="entry name" value="PIWI"/>
    <property type="match status" value="1"/>
</dbReference>
<evidence type="ECO:0000313" key="11">
    <source>
        <dbReference type="Proteomes" id="UP000796880"/>
    </source>
</evidence>
<dbReference type="Pfam" id="PF02170">
    <property type="entry name" value="PAZ"/>
    <property type="match status" value="1"/>
</dbReference>
<dbReference type="GO" id="GO:0051607">
    <property type="term" value="P:defense response to virus"/>
    <property type="evidence" value="ECO:0007669"/>
    <property type="project" value="UniProtKB-ARBA"/>
</dbReference>
<dbReference type="Gene3D" id="3.30.420.10">
    <property type="entry name" value="Ribonuclease H-like superfamily/Ribonuclease H"/>
    <property type="match status" value="1"/>
</dbReference>
<feature type="compositionally biased region" description="Basic and acidic residues" evidence="7">
    <location>
        <begin position="1"/>
        <end position="12"/>
    </location>
</feature>
<feature type="domain" description="Piwi" evidence="9">
    <location>
        <begin position="556"/>
        <end position="863"/>
    </location>
</feature>
<evidence type="ECO:0000256" key="2">
    <source>
        <dbReference type="ARBA" id="ARBA00022491"/>
    </source>
</evidence>
<dbReference type="InterPro" id="IPR032474">
    <property type="entry name" value="Argonaute_N"/>
</dbReference>
<dbReference type="SMART" id="SM01163">
    <property type="entry name" value="DUF1785"/>
    <property type="match status" value="1"/>
</dbReference>
<dbReference type="InterPro" id="IPR003165">
    <property type="entry name" value="Piwi"/>
</dbReference>
<protein>
    <recommendedName>
        <fullName evidence="12">Protein argonaute 16</fullName>
    </recommendedName>
</protein>
<dbReference type="GO" id="GO:0006417">
    <property type="term" value="P:regulation of translation"/>
    <property type="evidence" value="ECO:0007669"/>
    <property type="project" value="UniProtKB-KW"/>
</dbReference>